<evidence type="ECO:0000313" key="2">
    <source>
        <dbReference type="EMBL" id="POV98845.1"/>
    </source>
</evidence>
<evidence type="ECO:0000256" key="1">
    <source>
        <dbReference type="SAM" id="MobiDB-lite"/>
    </source>
</evidence>
<keyword evidence="3" id="KW-1185">Reference proteome</keyword>
<feature type="compositionally biased region" description="Polar residues" evidence="1">
    <location>
        <begin position="52"/>
        <end position="61"/>
    </location>
</feature>
<sequence length="61" mass="6304">MVISQLAQEGEAESTVLEVEVDDGEDVDVALISEVEGAVAEENEVVGRNEDASGQTDGPAT</sequence>
<evidence type="ECO:0000313" key="3">
    <source>
        <dbReference type="Proteomes" id="UP000238274"/>
    </source>
</evidence>
<accession>A0A2S4UNF4</accession>
<reference evidence="3" key="2">
    <citation type="journal article" date="2018" name="BMC Genomics">
        <title>Genomic insights into host adaptation between the wheat stripe rust pathogen (Puccinia striiformis f. sp. tritici) and the barley stripe rust pathogen (Puccinia striiformis f. sp. hordei).</title>
        <authorList>
            <person name="Xia C."/>
            <person name="Wang M."/>
            <person name="Yin C."/>
            <person name="Cornejo O.E."/>
            <person name="Hulbert S.H."/>
            <person name="Chen X."/>
        </authorList>
    </citation>
    <scope>NUCLEOTIDE SEQUENCE [LARGE SCALE GENOMIC DNA]</scope>
    <source>
        <strain evidence="3">93TX-2</strain>
    </source>
</reference>
<dbReference type="AlphaFoldDB" id="A0A2S4UNF4"/>
<protein>
    <submittedName>
        <fullName evidence="2">Uncharacterized protein</fullName>
    </submittedName>
</protein>
<organism evidence="2 3">
    <name type="scientific">Puccinia striiformis</name>
    <dbReference type="NCBI Taxonomy" id="27350"/>
    <lineage>
        <taxon>Eukaryota</taxon>
        <taxon>Fungi</taxon>
        <taxon>Dikarya</taxon>
        <taxon>Basidiomycota</taxon>
        <taxon>Pucciniomycotina</taxon>
        <taxon>Pucciniomycetes</taxon>
        <taxon>Pucciniales</taxon>
        <taxon>Pucciniaceae</taxon>
        <taxon>Puccinia</taxon>
    </lineage>
</organism>
<feature type="region of interest" description="Disordered" evidence="1">
    <location>
        <begin position="40"/>
        <end position="61"/>
    </location>
</feature>
<dbReference type="VEuPathDB" id="FungiDB:PSHT_13836"/>
<dbReference type="EMBL" id="PKSM01000287">
    <property type="protein sequence ID" value="POV98845.1"/>
    <property type="molecule type" value="Genomic_DNA"/>
</dbReference>
<proteinExistence type="predicted"/>
<gene>
    <name evidence="2" type="ORF">PSHT_13836</name>
</gene>
<name>A0A2S4UNF4_9BASI</name>
<reference evidence="3" key="3">
    <citation type="journal article" date="2018" name="Mol. Plant Microbe Interact.">
        <title>Genome sequence resources for the wheat stripe rust pathogen (Puccinia striiformis f. sp. tritici) and the barley stripe rust pathogen (Puccinia striiformis f. sp. hordei).</title>
        <authorList>
            <person name="Xia C."/>
            <person name="Wang M."/>
            <person name="Yin C."/>
            <person name="Cornejo O.E."/>
            <person name="Hulbert S.H."/>
            <person name="Chen X."/>
        </authorList>
    </citation>
    <scope>NUCLEOTIDE SEQUENCE [LARGE SCALE GENOMIC DNA]</scope>
    <source>
        <strain evidence="3">93TX-2</strain>
    </source>
</reference>
<reference evidence="2 3" key="1">
    <citation type="submission" date="2017-12" db="EMBL/GenBank/DDBJ databases">
        <title>Gene loss provides genomic basis for host adaptation in cereal stripe rust fungi.</title>
        <authorList>
            <person name="Xia C."/>
        </authorList>
    </citation>
    <scope>NUCLEOTIDE SEQUENCE [LARGE SCALE GENOMIC DNA]</scope>
    <source>
        <strain evidence="2 3">93TX-2</strain>
    </source>
</reference>
<comment type="caution">
    <text evidence="2">The sequence shown here is derived from an EMBL/GenBank/DDBJ whole genome shotgun (WGS) entry which is preliminary data.</text>
</comment>
<dbReference type="VEuPathDB" id="FungiDB:PSTT_17023"/>
<dbReference type="Proteomes" id="UP000238274">
    <property type="component" value="Unassembled WGS sequence"/>
</dbReference>